<gene>
    <name evidence="3" type="ORF">BT93_L5094</name>
</gene>
<dbReference type="Pfam" id="PF24758">
    <property type="entry name" value="LRR_At5g56370"/>
    <property type="match status" value="1"/>
</dbReference>
<evidence type="ECO:0000256" key="1">
    <source>
        <dbReference type="SAM" id="MobiDB-lite"/>
    </source>
</evidence>
<dbReference type="InterPro" id="IPR001810">
    <property type="entry name" value="F-box_dom"/>
</dbReference>
<proteinExistence type="predicted"/>
<dbReference type="InterPro" id="IPR055411">
    <property type="entry name" value="LRR_FXL15/At3g58940/PEG3-like"/>
</dbReference>
<dbReference type="InterPro" id="IPR053781">
    <property type="entry name" value="F-box_AtFBL13-like"/>
</dbReference>
<dbReference type="PANTHER" id="PTHR31293:SF12">
    <property type="entry name" value="RNI-LIKE SUPERFAMILY PROTEIN"/>
    <property type="match status" value="1"/>
</dbReference>
<accession>A0A8T0CVA1</accession>
<feature type="region of interest" description="Disordered" evidence="1">
    <location>
        <begin position="1"/>
        <end position="29"/>
    </location>
</feature>
<feature type="domain" description="F-box" evidence="2">
    <location>
        <begin position="27"/>
        <end position="61"/>
    </location>
</feature>
<organism evidence="3 4">
    <name type="scientific">Corymbia citriodora subsp. variegata</name>
    <dbReference type="NCBI Taxonomy" id="360336"/>
    <lineage>
        <taxon>Eukaryota</taxon>
        <taxon>Viridiplantae</taxon>
        <taxon>Streptophyta</taxon>
        <taxon>Embryophyta</taxon>
        <taxon>Tracheophyta</taxon>
        <taxon>Spermatophyta</taxon>
        <taxon>Magnoliopsida</taxon>
        <taxon>eudicotyledons</taxon>
        <taxon>Gunneridae</taxon>
        <taxon>Pentapetalae</taxon>
        <taxon>rosids</taxon>
        <taxon>malvids</taxon>
        <taxon>Myrtales</taxon>
        <taxon>Myrtaceae</taxon>
        <taxon>Myrtoideae</taxon>
        <taxon>Eucalypteae</taxon>
        <taxon>Corymbia</taxon>
    </lineage>
</organism>
<name>A0A8T0CVA1_CORYI</name>
<dbReference type="AlphaFoldDB" id="A0A8T0CVA1"/>
<reference evidence="3" key="1">
    <citation type="submission" date="2020-05" db="EMBL/GenBank/DDBJ databases">
        <title>WGS assembly of Corymbia citriodora subspecies variegata.</title>
        <authorList>
            <person name="Barry K."/>
            <person name="Hundley H."/>
            <person name="Shu S."/>
            <person name="Jenkins J."/>
            <person name="Grimwood J."/>
            <person name="Baten A."/>
        </authorList>
    </citation>
    <scope>NUCLEOTIDE SEQUENCE</scope>
    <source>
        <strain evidence="3">CV2-018</strain>
    </source>
</reference>
<dbReference type="OrthoDB" id="1939276at2759"/>
<evidence type="ECO:0000259" key="2">
    <source>
        <dbReference type="PROSITE" id="PS50181"/>
    </source>
</evidence>
<dbReference type="InterPro" id="IPR036047">
    <property type="entry name" value="F-box-like_dom_sf"/>
</dbReference>
<dbReference type="Pfam" id="PF00646">
    <property type="entry name" value="F-box"/>
    <property type="match status" value="1"/>
</dbReference>
<sequence length="311" mass="35480">MAETSVHGAVQRKSSSGDRPPPPSSPRDLISALPHDVIHHIFLFLPLEDLVMTSVLSERWRFTWTATTDLVFNGEIEFRPGSTLDFPSLVDSVLTQCTSVLTQCTSPAVKRFHVTGFNYDDAANPKVDLWLRFVAQHHVEDLCLRVQSMRHFYKLPVFLCCSSWLVRLEVRLCYFSLNVALWWPCLKASLIEFAELSDDLLRSVLRGSPVLESLELYHSEGVEKIRAPHLLSLRVSRRLNGNHVLRLDDVSSSVEADLNLDILTGDRRMCCDLLKELLGKLRRVPIISIHGWCLEVQDMFNNFTIYKTCLC</sequence>
<dbReference type="Gene3D" id="1.20.1280.50">
    <property type="match status" value="1"/>
</dbReference>
<dbReference type="PROSITE" id="PS50181">
    <property type="entry name" value="FBOX"/>
    <property type="match status" value="1"/>
</dbReference>
<dbReference type="PANTHER" id="PTHR31293">
    <property type="entry name" value="RNI-LIKE SUPERFAMILY PROTEIN"/>
    <property type="match status" value="1"/>
</dbReference>
<keyword evidence="4" id="KW-1185">Reference proteome</keyword>
<evidence type="ECO:0000313" key="4">
    <source>
        <dbReference type="Proteomes" id="UP000806378"/>
    </source>
</evidence>
<dbReference type="Proteomes" id="UP000806378">
    <property type="component" value="Unassembled WGS sequence"/>
</dbReference>
<dbReference type="CDD" id="cd22160">
    <property type="entry name" value="F-box_AtFBL13-like"/>
    <property type="match status" value="1"/>
</dbReference>
<dbReference type="InterPro" id="IPR055294">
    <property type="entry name" value="FBL60-like"/>
</dbReference>
<protein>
    <recommendedName>
        <fullName evidence="2">F-box domain-containing protein</fullName>
    </recommendedName>
</protein>
<comment type="caution">
    <text evidence="3">The sequence shown here is derived from an EMBL/GenBank/DDBJ whole genome shotgun (WGS) entry which is preliminary data.</text>
</comment>
<dbReference type="SUPFAM" id="SSF81383">
    <property type="entry name" value="F-box domain"/>
    <property type="match status" value="1"/>
</dbReference>
<evidence type="ECO:0000313" key="3">
    <source>
        <dbReference type="EMBL" id="KAF7850692.1"/>
    </source>
</evidence>
<dbReference type="EMBL" id="MU089588">
    <property type="protein sequence ID" value="KAF7850692.1"/>
    <property type="molecule type" value="Genomic_DNA"/>
</dbReference>
<dbReference type="Gramene" id="rna-gnl|WGS:JABURB|Cocit.L5094.1">
    <property type="protein sequence ID" value="cds-KAF7850692.1"/>
    <property type="gene ID" value="gene-BT93_L5094"/>
</dbReference>